<dbReference type="EMBL" id="CP001616">
    <property type="protein sequence ID" value="ACQ94114.1"/>
    <property type="molecule type" value="Genomic_DNA"/>
</dbReference>
<dbReference type="AlphaFoldDB" id="C4LAD9"/>
<dbReference type="STRING" id="595494.Tola_2520"/>
<dbReference type="HOGENOM" id="CLU_046964_3_0_6"/>
<comment type="miscellaneous">
    <text evidence="2">Reaction mechanism of ThiL seems to utilize a direct, inline transfer of the gamma-phosphate of ATP to TMP rather than a phosphorylated enzyme intermediate.</text>
</comment>
<keyword evidence="2" id="KW-0479">Metal-binding</keyword>
<comment type="caution">
    <text evidence="2">Lacks conserved residue(s) required for the propagation of feature annotation.</text>
</comment>
<dbReference type="SUPFAM" id="SSF56042">
    <property type="entry name" value="PurM C-terminal domain-like"/>
    <property type="match status" value="1"/>
</dbReference>
<keyword evidence="2 5" id="KW-0808">Transferase</keyword>
<dbReference type="CDD" id="cd02194">
    <property type="entry name" value="ThiL"/>
    <property type="match status" value="1"/>
</dbReference>
<evidence type="ECO:0000313" key="6">
    <source>
        <dbReference type="Proteomes" id="UP000009073"/>
    </source>
</evidence>
<feature type="binding site" evidence="2">
    <location>
        <position position="44"/>
    </location>
    <ligand>
        <name>Mg(2+)</name>
        <dbReference type="ChEBI" id="CHEBI:18420"/>
        <label>1</label>
    </ligand>
</feature>
<dbReference type="GO" id="GO:0009228">
    <property type="term" value="P:thiamine biosynthetic process"/>
    <property type="evidence" value="ECO:0007669"/>
    <property type="project" value="UniProtKB-KW"/>
</dbReference>
<dbReference type="UniPathway" id="UPA00060">
    <property type="reaction ID" value="UER00142"/>
</dbReference>
<keyword evidence="2" id="KW-0547">Nucleotide-binding</keyword>
<evidence type="ECO:0000259" key="4">
    <source>
        <dbReference type="Pfam" id="PF02769"/>
    </source>
</evidence>
<evidence type="ECO:0000256" key="2">
    <source>
        <dbReference type="HAMAP-Rule" id="MF_02128"/>
    </source>
</evidence>
<accession>C4LAD9</accession>
<dbReference type="InterPro" id="IPR036921">
    <property type="entry name" value="PurM-like_N_sf"/>
</dbReference>
<dbReference type="NCBIfam" id="TIGR01379">
    <property type="entry name" value="thiL"/>
    <property type="match status" value="1"/>
</dbReference>
<feature type="binding site" evidence="2">
    <location>
        <position position="43"/>
    </location>
    <ligand>
        <name>Mg(2+)</name>
        <dbReference type="ChEBI" id="CHEBI:18420"/>
        <label>4</label>
    </ligand>
</feature>
<feature type="binding site" evidence="2">
    <location>
        <position position="52"/>
    </location>
    <ligand>
        <name>substrate</name>
    </ligand>
</feature>
<feature type="binding site" evidence="2">
    <location>
        <position position="316"/>
    </location>
    <ligand>
        <name>substrate</name>
    </ligand>
</feature>
<feature type="binding site" evidence="2">
    <location>
        <position position="28"/>
    </location>
    <ligand>
        <name>Mg(2+)</name>
        <dbReference type="ChEBI" id="CHEBI:18420"/>
        <label>4</label>
    </ligand>
</feature>
<dbReference type="InterPro" id="IPR016188">
    <property type="entry name" value="PurM-like_N"/>
</dbReference>
<dbReference type="Pfam" id="PF00586">
    <property type="entry name" value="AIRS"/>
    <property type="match status" value="1"/>
</dbReference>
<feature type="binding site" evidence="2">
    <location>
        <begin position="119"/>
        <end position="120"/>
    </location>
    <ligand>
        <name>ATP</name>
        <dbReference type="ChEBI" id="CHEBI:30616"/>
    </ligand>
</feature>
<evidence type="ECO:0000313" key="5">
    <source>
        <dbReference type="EMBL" id="ACQ94114.1"/>
    </source>
</evidence>
<feature type="binding site" evidence="2">
    <location>
        <position position="120"/>
    </location>
    <ligand>
        <name>Mg(2+)</name>
        <dbReference type="ChEBI" id="CHEBI:18420"/>
        <label>1</label>
    </ligand>
</feature>
<feature type="binding site" evidence="2">
    <location>
        <position position="73"/>
    </location>
    <ligand>
        <name>Mg(2+)</name>
        <dbReference type="ChEBI" id="CHEBI:18420"/>
        <label>4</label>
    </ligand>
</feature>
<dbReference type="GO" id="GO:0005524">
    <property type="term" value="F:ATP binding"/>
    <property type="evidence" value="ECO:0007669"/>
    <property type="project" value="UniProtKB-UniRule"/>
</dbReference>
<feature type="binding site" evidence="2">
    <location>
        <position position="28"/>
    </location>
    <ligand>
        <name>Mg(2+)</name>
        <dbReference type="ChEBI" id="CHEBI:18420"/>
        <label>3</label>
    </ligand>
</feature>
<dbReference type="EC" id="2.7.4.16" evidence="2"/>
<reference evidence="6" key="1">
    <citation type="submission" date="2009-05" db="EMBL/GenBank/DDBJ databases">
        <title>Complete sequence of Tolumonas auensis DSM 9187.</title>
        <authorList>
            <consortium name="US DOE Joint Genome Institute"/>
            <person name="Lucas S."/>
            <person name="Copeland A."/>
            <person name="Lapidus A."/>
            <person name="Glavina del Rio T."/>
            <person name="Tice H."/>
            <person name="Bruce D."/>
            <person name="Goodwin L."/>
            <person name="Pitluck S."/>
            <person name="Chertkov O."/>
            <person name="Brettin T."/>
            <person name="Detter J.C."/>
            <person name="Han C."/>
            <person name="Larimer F."/>
            <person name="Land M."/>
            <person name="Hauser L."/>
            <person name="Kyrpides N."/>
            <person name="Mikhailova N."/>
            <person name="Spring S."/>
            <person name="Beller H."/>
        </authorList>
    </citation>
    <scope>NUCLEOTIDE SEQUENCE [LARGE SCALE GENOMIC DNA]</scope>
    <source>
        <strain evidence="6">DSM 9187 / TA4</strain>
    </source>
</reference>
<feature type="binding site" evidence="2">
    <location>
        <position position="211"/>
    </location>
    <ligand>
        <name>ATP</name>
        <dbReference type="ChEBI" id="CHEBI:30616"/>
    </ligand>
</feature>
<feature type="binding site" evidence="2">
    <location>
        <position position="73"/>
    </location>
    <ligand>
        <name>Mg(2+)</name>
        <dbReference type="ChEBI" id="CHEBI:18420"/>
        <label>3</label>
    </ligand>
</feature>
<gene>
    <name evidence="2" type="primary">thiL</name>
    <name evidence="5" type="ordered locus">Tola_2520</name>
</gene>
<organism evidence="5 6">
    <name type="scientific">Tolumonas auensis (strain DSM 9187 / NBRC 110442 / TA 4)</name>
    <dbReference type="NCBI Taxonomy" id="595494"/>
    <lineage>
        <taxon>Bacteria</taxon>
        <taxon>Pseudomonadati</taxon>
        <taxon>Pseudomonadota</taxon>
        <taxon>Gammaproteobacteria</taxon>
        <taxon>Aeromonadales</taxon>
        <taxon>Aeromonadaceae</taxon>
        <taxon>Tolumonas</taxon>
    </lineage>
</organism>
<feature type="binding site" evidence="2">
    <location>
        <position position="212"/>
    </location>
    <ligand>
        <name>Mg(2+)</name>
        <dbReference type="ChEBI" id="CHEBI:18420"/>
        <label>5</label>
    </ligand>
</feature>
<dbReference type="SUPFAM" id="SSF55326">
    <property type="entry name" value="PurM N-terminal domain-like"/>
    <property type="match status" value="1"/>
</dbReference>
<keyword evidence="2" id="KW-0067">ATP-binding</keyword>
<feature type="binding site" evidence="2">
    <location>
        <position position="45"/>
    </location>
    <ligand>
        <name>Mg(2+)</name>
        <dbReference type="ChEBI" id="CHEBI:18420"/>
        <label>1</label>
    </ligand>
</feature>
<name>C4LAD9_TOLAT</name>
<dbReference type="GO" id="GO:0009030">
    <property type="term" value="F:thiamine-phosphate kinase activity"/>
    <property type="evidence" value="ECO:0007669"/>
    <property type="project" value="UniProtKB-UniRule"/>
</dbReference>
<evidence type="ECO:0000259" key="3">
    <source>
        <dbReference type="Pfam" id="PF00586"/>
    </source>
</evidence>
<keyword evidence="2" id="KW-0460">Magnesium</keyword>
<dbReference type="Gene3D" id="3.90.650.10">
    <property type="entry name" value="PurM-like C-terminal domain"/>
    <property type="match status" value="1"/>
</dbReference>
<comment type="catalytic activity">
    <reaction evidence="2">
        <text>thiamine phosphate + ATP = thiamine diphosphate + ADP</text>
        <dbReference type="Rhea" id="RHEA:15913"/>
        <dbReference type="ChEBI" id="CHEBI:30616"/>
        <dbReference type="ChEBI" id="CHEBI:37575"/>
        <dbReference type="ChEBI" id="CHEBI:58937"/>
        <dbReference type="ChEBI" id="CHEBI:456216"/>
        <dbReference type="EC" id="2.7.4.16"/>
    </reaction>
</comment>
<reference evidence="5 6" key="2">
    <citation type="journal article" date="2011" name="Stand. Genomic Sci.">
        <title>Complete genome sequence of Tolumonas auensis type strain (TA 4).</title>
        <authorList>
            <person name="Chertkov O."/>
            <person name="Copeland A."/>
            <person name="Lucas S."/>
            <person name="Lapidus A."/>
            <person name="Berry K.W."/>
            <person name="Detter J.C."/>
            <person name="Del Rio T.G."/>
            <person name="Hammon N."/>
            <person name="Dalin E."/>
            <person name="Tice H."/>
            <person name="Pitluck S."/>
            <person name="Richardson P."/>
            <person name="Bruce D."/>
            <person name="Goodwin L."/>
            <person name="Han C."/>
            <person name="Tapia R."/>
            <person name="Saunders E."/>
            <person name="Schmutz J."/>
            <person name="Brettin T."/>
            <person name="Larimer F."/>
            <person name="Land M."/>
            <person name="Hauser L."/>
            <person name="Spring S."/>
            <person name="Rohde M."/>
            <person name="Kyrpides N.C."/>
            <person name="Ivanova N."/>
            <person name="Goker M."/>
            <person name="Beller H.R."/>
            <person name="Klenk H.P."/>
            <person name="Woyke T."/>
        </authorList>
    </citation>
    <scope>NUCLEOTIDE SEQUENCE [LARGE SCALE GENOMIC DNA]</scope>
    <source>
        <strain evidence="6">DSM 9187 / TA4</strain>
    </source>
</reference>
<dbReference type="Pfam" id="PF02769">
    <property type="entry name" value="AIRS_C"/>
    <property type="match status" value="1"/>
</dbReference>
<feature type="domain" description="PurM-like N-terminal" evidence="3">
    <location>
        <begin position="26"/>
        <end position="135"/>
    </location>
</feature>
<comment type="similarity">
    <text evidence="2">Belongs to the thiamine-monophosphate kinase family.</text>
</comment>
<feature type="binding site" evidence="2">
    <location>
        <position position="45"/>
    </location>
    <ligand>
        <name>Mg(2+)</name>
        <dbReference type="ChEBI" id="CHEBI:18420"/>
        <label>2</label>
    </ligand>
</feature>
<keyword evidence="1 2" id="KW-0784">Thiamine biosynthesis</keyword>
<dbReference type="GO" id="GO:0009229">
    <property type="term" value="P:thiamine diphosphate biosynthetic process"/>
    <property type="evidence" value="ECO:0007669"/>
    <property type="project" value="UniProtKB-UniRule"/>
</dbReference>
<feature type="binding site" evidence="2">
    <location>
        <position position="260"/>
    </location>
    <ligand>
        <name>substrate</name>
    </ligand>
</feature>
<dbReference type="OrthoDB" id="9802811at2"/>
<dbReference type="RefSeq" id="WP_015879563.1">
    <property type="nucleotide sequence ID" value="NC_012691.1"/>
</dbReference>
<dbReference type="Proteomes" id="UP000009073">
    <property type="component" value="Chromosome"/>
</dbReference>
<comment type="pathway">
    <text evidence="2">Cofactor biosynthesis; thiamine diphosphate biosynthesis; thiamine diphosphate from thiamine phosphate: step 1/1.</text>
</comment>
<dbReference type="PIRSF" id="PIRSF005303">
    <property type="entry name" value="Thiam_monoph_kin"/>
    <property type="match status" value="1"/>
</dbReference>
<proteinExistence type="inferred from homology"/>
<dbReference type="eggNOG" id="COG0611">
    <property type="taxonomic scope" value="Bacteria"/>
</dbReference>
<feature type="binding site" evidence="2">
    <location>
        <position position="209"/>
    </location>
    <ligand>
        <name>Mg(2+)</name>
        <dbReference type="ChEBI" id="CHEBI:18420"/>
        <label>3</label>
    </ligand>
</feature>
<dbReference type="PANTHER" id="PTHR30270">
    <property type="entry name" value="THIAMINE-MONOPHOSPHATE KINASE"/>
    <property type="match status" value="1"/>
</dbReference>
<dbReference type="KEGG" id="tau:Tola_2520"/>
<comment type="function">
    <text evidence="2">Catalyzes the ATP-dependent phosphorylation of thiamine-monophosphate (TMP) to form thiamine-pyrophosphate (TPP), the active form of vitamin B1.</text>
</comment>
<dbReference type="InterPro" id="IPR036676">
    <property type="entry name" value="PurM-like_C_sf"/>
</dbReference>
<dbReference type="InterPro" id="IPR010918">
    <property type="entry name" value="PurM-like_C_dom"/>
</dbReference>
<protein>
    <recommendedName>
        <fullName evidence="2">Thiamine-monophosphate kinase</fullName>
        <shortName evidence="2">TMP kinase</shortName>
        <shortName evidence="2">Thiamine-phosphate kinase</shortName>
        <ecNumber evidence="2">2.7.4.16</ecNumber>
    </recommendedName>
</protein>
<feature type="binding site" evidence="2">
    <location>
        <position position="73"/>
    </location>
    <ligand>
        <name>Mg(2+)</name>
        <dbReference type="ChEBI" id="CHEBI:18420"/>
        <label>2</label>
    </ligand>
</feature>
<sequence>MGEFELIQHYFAAQAAARADVELGIGDDCALLNVPVGECLAVSTDTLVSDVHFFADVDPVALGHKALAVNLSDLAAMGAQPRWISLALTLPKADDVWLTGFTQGFHALAVKHNVALIGGDTTRGPLSITISAKGTVPAAQALRRSGAKAGDAIYVSGSLGAAALAVQQRIHNLPINSDALRDCSFRMDYPQPRCELGLALRGIATSALDLSDGLSGDLMHILRASGVAAEIELTNLPIASAVQRSVTPEQALQLALGGGDDYELCFTVPAGHETAISELAVALDLPLTRIGTITTGEPQIIWYHQGKAVELHINGWEHFHHGEAGKTS</sequence>
<feature type="domain" description="PurM-like C-terminal" evidence="4">
    <location>
        <begin position="148"/>
        <end position="297"/>
    </location>
</feature>
<feature type="binding site" evidence="2">
    <location>
        <position position="144"/>
    </location>
    <ligand>
        <name>ATP</name>
        <dbReference type="ChEBI" id="CHEBI:30616"/>
    </ligand>
</feature>
<dbReference type="GO" id="GO:0000287">
    <property type="term" value="F:magnesium ion binding"/>
    <property type="evidence" value="ECO:0007669"/>
    <property type="project" value="UniProtKB-UniRule"/>
</dbReference>
<evidence type="ECO:0000256" key="1">
    <source>
        <dbReference type="ARBA" id="ARBA00022977"/>
    </source>
</evidence>
<keyword evidence="2 5" id="KW-0418">Kinase</keyword>
<dbReference type="InterPro" id="IPR006283">
    <property type="entry name" value="ThiL-like"/>
</dbReference>
<dbReference type="Gene3D" id="3.30.1330.10">
    <property type="entry name" value="PurM-like, N-terminal domain"/>
    <property type="match status" value="1"/>
</dbReference>
<keyword evidence="6" id="KW-1185">Reference proteome</keyword>
<dbReference type="HAMAP" id="MF_02128">
    <property type="entry name" value="TMP_kinase"/>
    <property type="match status" value="1"/>
</dbReference>
<dbReference type="PANTHER" id="PTHR30270:SF0">
    <property type="entry name" value="THIAMINE-MONOPHOSPHATE KINASE"/>
    <property type="match status" value="1"/>
</dbReference>